<dbReference type="GO" id="GO:0005267">
    <property type="term" value="F:potassium channel activity"/>
    <property type="evidence" value="ECO:0007669"/>
    <property type="project" value="UniProtKB-KW"/>
</dbReference>
<dbReference type="GO" id="GO:0015252">
    <property type="term" value="F:proton channel activity"/>
    <property type="evidence" value="ECO:0007669"/>
    <property type="project" value="InterPro"/>
</dbReference>
<name>A0A5A5TEE9_9CHLR</name>
<comment type="catalytic activity">
    <reaction evidence="12">
        <text>K(+)(in) = K(+)(out)</text>
        <dbReference type="Rhea" id="RHEA:29463"/>
        <dbReference type="ChEBI" id="CHEBI:29103"/>
    </reaction>
</comment>
<feature type="transmembrane region" description="Helical" evidence="13">
    <location>
        <begin position="170"/>
        <end position="199"/>
    </location>
</feature>
<proteinExistence type="inferred from homology"/>
<reference evidence="14 15" key="1">
    <citation type="submission" date="2019-01" db="EMBL/GenBank/DDBJ databases">
        <title>Draft genome sequence of Dictyobacter sp. Uno17.</title>
        <authorList>
            <person name="Wang C.M."/>
            <person name="Zheng Y."/>
            <person name="Sakai Y."/>
            <person name="Abe K."/>
            <person name="Yokota A."/>
            <person name="Yabe S."/>
        </authorList>
    </citation>
    <scope>NUCLEOTIDE SEQUENCE [LARGE SCALE GENOMIC DNA]</scope>
    <source>
        <strain evidence="14 15">Uno17</strain>
    </source>
</reference>
<comment type="caution">
    <text evidence="14">The sequence shown here is derived from an EMBL/GenBank/DDBJ whole genome shotgun (WGS) entry which is preliminary data.</text>
</comment>
<dbReference type="PANTHER" id="PTHR31462:SF5">
    <property type="entry name" value="ENDOSOMAL_LYSOSOMAL PROTON CHANNEL TMEM175"/>
    <property type="match status" value="1"/>
</dbReference>
<evidence type="ECO:0000256" key="8">
    <source>
        <dbReference type="ARBA" id="ARBA00022989"/>
    </source>
</evidence>
<evidence type="ECO:0000256" key="1">
    <source>
        <dbReference type="ARBA" id="ARBA00004141"/>
    </source>
</evidence>
<evidence type="ECO:0008006" key="16">
    <source>
        <dbReference type="Google" id="ProtNLM"/>
    </source>
</evidence>
<feature type="transmembrane region" description="Helical" evidence="13">
    <location>
        <begin position="82"/>
        <end position="102"/>
    </location>
</feature>
<dbReference type="Proteomes" id="UP000322530">
    <property type="component" value="Unassembled WGS sequence"/>
</dbReference>
<evidence type="ECO:0000256" key="13">
    <source>
        <dbReference type="SAM" id="Phobius"/>
    </source>
</evidence>
<evidence type="ECO:0000256" key="9">
    <source>
        <dbReference type="ARBA" id="ARBA00023065"/>
    </source>
</evidence>
<dbReference type="Pfam" id="PF06736">
    <property type="entry name" value="TMEM175"/>
    <property type="match status" value="1"/>
</dbReference>
<keyword evidence="10 13" id="KW-0472">Membrane</keyword>
<accession>A0A5A5TEE9</accession>
<evidence type="ECO:0000256" key="4">
    <source>
        <dbReference type="ARBA" id="ARBA00022538"/>
    </source>
</evidence>
<keyword evidence="4" id="KW-0633">Potassium transport</keyword>
<evidence type="ECO:0000256" key="3">
    <source>
        <dbReference type="ARBA" id="ARBA00022448"/>
    </source>
</evidence>
<dbReference type="RefSeq" id="WP_149402392.1">
    <property type="nucleotide sequence ID" value="NZ_BIXY01000043.1"/>
</dbReference>
<keyword evidence="3" id="KW-0813">Transport</keyword>
<sequence length="218" mass="24265">MENSIDEITKETGRVEAFSDGVFAIASTLLVLDIHFTPSKGQTLWDAVAIQWPTLLAFVISFATIGVMWINHHRLFTHIKKVDTGLLVLNLALLLVIVFIPVPTALLAEFLTNPQSNNVAAALYTGTFLCMACFFTMLWLYASHENKLLGGHMDHVGIQRITAQYQLGPVFYLVALGVAFVSVPLTIILNILYAIMFVLPTWNFKKRNPTLSNLSEVQ</sequence>
<dbReference type="InterPro" id="IPR010617">
    <property type="entry name" value="TMEM175-like"/>
</dbReference>
<evidence type="ECO:0000313" key="15">
    <source>
        <dbReference type="Proteomes" id="UP000322530"/>
    </source>
</evidence>
<evidence type="ECO:0000256" key="6">
    <source>
        <dbReference type="ARBA" id="ARBA00022826"/>
    </source>
</evidence>
<dbReference type="OrthoDB" id="7626281at2"/>
<feature type="transmembrane region" description="Helical" evidence="13">
    <location>
        <begin position="122"/>
        <end position="142"/>
    </location>
</feature>
<comment type="similarity">
    <text evidence="2">Belongs to the TMEM175 family.</text>
</comment>
<evidence type="ECO:0000256" key="7">
    <source>
        <dbReference type="ARBA" id="ARBA00022958"/>
    </source>
</evidence>
<evidence type="ECO:0000256" key="10">
    <source>
        <dbReference type="ARBA" id="ARBA00023136"/>
    </source>
</evidence>
<dbReference type="AlphaFoldDB" id="A0A5A5TEE9"/>
<feature type="transmembrane region" description="Helical" evidence="13">
    <location>
        <begin position="21"/>
        <end position="38"/>
    </location>
</feature>
<keyword evidence="8 13" id="KW-1133">Transmembrane helix</keyword>
<keyword evidence="9" id="KW-0406">Ion transport</keyword>
<protein>
    <recommendedName>
        <fullName evidence="16">DUF1211 domain-containing membrane protein</fullName>
    </recommendedName>
</protein>
<keyword evidence="5 13" id="KW-0812">Transmembrane</keyword>
<keyword evidence="6" id="KW-0631">Potassium channel</keyword>
<evidence type="ECO:0000313" key="14">
    <source>
        <dbReference type="EMBL" id="GCF09453.1"/>
    </source>
</evidence>
<keyword evidence="15" id="KW-1185">Reference proteome</keyword>
<keyword evidence="7" id="KW-0630">Potassium</keyword>
<dbReference type="PANTHER" id="PTHR31462">
    <property type="entry name" value="ENDOSOMAL/LYSOSOMAL POTASSIUM CHANNEL TMEM175"/>
    <property type="match status" value="1"/>
</dbReference>
<dbReference type="GO" id="GO:0016020">
    <property type="term" value="C:membrane"/>
    <property type="evidence" value="ECO:0007669"/>
    <property type="project" value="UniProtKB-SubCell"/>
</dbReference>
<feature type="transmembrane region" description="Helical" evidence="13">
    <location>
        <begin position="50"/>
        <end position="70"/>
    </location>
</feature>
<evidence type="ECO:0000256" key="12">
    <source>
        <dbReference type="ARBA" id="ARBA00034430"/>
    </source>
</evidence>
<organism evidence="14 15">
    <name type="scientific">Dictyobacter arantiisoli</name>
    <dbReference type="NCBI Taxonomy" id="2014874"/>
    <lineage>
        <taxon>Bacteria</taxon>
        <taxon>Bacillati</taxon>
        <taxon>Chloroflexota</taxon>
        <taxon>Ktedonobacteria</taxon>
        <taxon>Ktedonobacterales</taxon>
        <taxon>Dictyobacteraceae</taxon>
        <taxon>Dictyobacter</taxon>
    </lineage>
</organism>
<comment type="subcellular location">
    <subcellularLocation>
        <location evidence="1">Membrane</location>
        <topology evidence="1">Multi-pass membrane protein</topology>
    </subcellularLocation>
</comment>
<evidence type="ECO:0000256" key="5">
    <source>
        <dbReference type="ARBA" id="ARBA00022692"/>
    </source>
</evidence>
<gene>
    <name evidence="14" type="ORF">KDI_30170</name>
</gene>
<evidence type="ECO:0000256" key="11">
    <source>
        <dbReference type="ARBA" id="ARBA00023303"/>
    </source>
</evidence>
<evidence type="ECO:0000256" key="2">
    <source>
        <dbReference type="ARBA" id="ARBA00006920"/>
    </source>
</evidence>
<keyword evidence="11" id="KW-0407">Ion channel</keyword>
<dbReference type="EMBL" id="BIXY01000043">
    <property type="protein sequence ID" value="GCF09453.1"/>
    <property type="molecule type" value="Genomic_DNA"/>
</dbReference>